<reference evidence="1 2" key="1">
    <citation type="journal article" date="2024" name="Ann. Entomol. Soc. Am.">
        <title>Genomic analyses of the southern and eastern yellowjacket wasps (Hymenoptera: Vespidae) reveal evolutionary signatures of social life.</title>
        <authorList>
            <person name="Catto M.A."/>
            <person name="Caine P.B."/>
            <person name="Orr S.E."/>
            <person name="Hunt B.G."/>
            <person name="Goodisman M.A.D."/>
        </authorList>
    </citation>
    <scope>NUCLEOTIDE SEQUENCE [LARGE SCALE GENOMIC DNA]</scope>
    <source>
        <strain evidence="1">232</strain>
        <tissue evidence="1">Head and thorax</tissue>
    </source>
</reference>
<accession>A0ABD2CVS5</accession>
<dbReference type="EMBL" id="JAYRBN010000028">
    <property type="protein sequence ID" value="KAL2749177.1"/>
    <property type="molecule type" value="Genomic_DNA"/>
</dbReference>
<dbReference type="AlphaFoldDB" id="A0ABD2CVS5"/>
<evidence type="ECO:0000313" key="2">
    <source>
        <dbReference type="Proteomes" id="UP001607303"/>
    </source>
</evidence>
<protein>
    <submittedName>
        <fullName evidence="1">Uncharacterized protein</fullName>
    </submittedName>
</protein>
<organism evidence="1 2">
    <name type="scientific">Vespula maculifrons</name>
    <name type="common">Eastern yellow jacket</name>
    <name type="synonym">Wasp</name>
    <dbReference type="NCBI Taxonomy" id="7453"/>
    <lineage>
        <taxon>Eukaryota</taxon>
        <taxon>Metazoa</taxon>
        <taxon>Ecdysozoa</taxon>
        <taxon>Arthropoda</taxon>
        <taxon>Hexapoda</taxon>
        <taxon>Insecta</taxon>
        <taxon>Pterygota</taxon>
        <taxon>Neoptera</taxon>
        <taxon>Endopterygota</taxon>
        <taxon>Hymenoptera</taxon>
        <taxon>Apocrita</taxon>
        <taxon>Aculeata</taxon>
        <taxon>Vespoidea</taxon>
        <taxon>Vespidae</taxon>
        <taxon>Vespinae</taxon>
        <taxon>Vespula</taxon>
    </lineage>
</organism>
<gene>
    <name evidence="1" type="ORF">V1477_002787</name>
</gene>
<sequence>MLYHCQAYDIKRPYQKVLVYEFRGNRNSSSPISEARRFSATSANRQKSSKTRLWSGIYALGNDLCLSQIENEQNMDEWLLTILLYLQIQWFNVMIF</sequence>
<name>A0ABD2CVS5_VESMC</name>
<dbReference type="Proteomes" id="UP001607303">
    <property type="component" value="Unassembled WGS sequence"/>
</dbReference>
<evidence type="ECO:0000313" key="1">
    <source>
        <dbReference type="EMBL" id="KAL2749177.1"/>
    </source>
</evidence>
<proteinExistence type="predicted"/>
<comment type="caution">
    <text evidence="1">The sequence shown here is derived from an EMBL/GenBank/DDBJ whole genome shotgun (WGS) entry which is preliminary data.</text>
</comment>
<keyword evidence="2" id="KW-1185">Reference proteome</keyword>